<reference evidence="2" key="1">
    <citation type="submission" date="2016-10" db="EMBL/GenBank/DDBJ databases">
        <authorList>
            <person name="Varghese N."/>
            <person name="Submissions S."/>
        </authorList>
    </citation>
    <scope>NUCLEOTIDE SEQUENCE [LARGE SCALE GENOMIC DNA]</scope>
    <source>
        <strain evidence="2">DSM 45789</strain>
    </source>
</reference>
<dbReference type="Proteomes" id="UP000198660">
    <property type="component" value="Unassembled WGS sequence"/>
</dbReference>
<proteinExistence type="predicted"/>
<dbReference type="RefSeq" id="WP_091837874.1">
    <property type="nucleotide sequence ID" value="NZ_FPAA01000009.1"/>
</dbReference>
<gene>
    <name evidence="1" type="ORF">SAMN05444972_10996</name>
</gene>
<sequence>MLKRLFLIMTVITLVVTGTGCGLLDVASGKPTKKKVEEPKVAKLEFGDYDEDADHHLVNARGHFSRDEEIYFSFFNSGKKKLDSTVLKIRLLDGSKKRVIDEWNHGDINPSWPGLVTSWTDDDGFDGFTDSGKYTLQVLRGDTLLAEGSFEIVD</sequence>
<dbReference type="EMBL" id="FPAA01000009">
    <property type="protein sequence ID" value="SFS85682.1"/>
    <property type="molecule type" value="Genomic_DNA"/>
</dbReference>
<dbReference type="AlphaFoldDB" id="A0A1I6T8Z4"/>
<accession>A0A1I6T8Z4</accession>
<dbReference type="PROSITE" id="PS51257">
    <property type="entry name" value="PROKAR_LIPOPROTEIN"/>
    <property type="match status" value="1"/>
</dbReference>
<organism evidence="1 2">
    <name type="scientific">Marininema halotolerans</name>
    <dbReference type="NCBI Taxonomy" id="1155944"/>
    <lineage>
        <taxon>Bacteria</taxon>
        <taxon>Bacillati</taxon>
        <taxon>Bacillota</taxon>
        <taxon>Bacilli</taxon>
        <taxon>Bacillales</taxon>
        <taxon>Thermoactinomycetaceae</taxon>
        <taxon>Marininema</taxon>
    </lineage>
</organism>
<name>A0A1I6T8Z4_9BACL</name>
<evidence type="ECO:0000313" key="2">
    <source>
        <dbReference type="Proteomes" id="UP000198660"/>
    </source>
</evidence>
<evidence type="ECO:0000313" key="1">
    <source>
        <dbReference type="EMBL" id="SFS85682.1"/>
    </source>
</evidence>
<keyword evidence="2" id="KW-1185">Reference proteome</keyword>
<protein>
    <submittedName>
        <fullName evidence="1">Uncharacterized protein</fullName>
    </submittedName>
</protein>